<keyword evidence="1" id="KW-0479">Metal-binding</keyword>
<evidence type="ECO:0000259" key="4">
    <source>
        <dbReference type="Pfam" id="PF00884"/>
    </source>
</evidence>
<dbReference type="CDD" id="cd16037">
    <property type="entry name" value="sulfatase_like"/>
    <property type="match status" value="1"/>
</dbReference>
<keyword evidence="6" id="KW-1185">Reference proteome</keyword>
<comment type="caution">
    <text evidence="5">The sequence shown here is derived from an EMBL/GenBank/DDBJ whole genome shotgun (WGS) entry which is preliminary data.</text>
</comment>
<gene>
    <name evidence="5" type="ORF">J2736_002945</name>
</gene>
<name>A0ABU1NWC0_9BACL</name>
<feature type="region of interest" description="Disordered" evidence="3">
    <location>
        <begin position="128"/>
        <end position="152"/>
    </location>
</feature>
<dbReference type="SUPFAM" id="SSF53649">
    <property type="entry name" value="Alkaline phosphatase-like"/>
    <property type="match status" value="1"/>
</dbReference>
<evidence type="ECO:0000256" key="2">
    <source>
        <dbReference type="ARBA" id="ARBA00022801"/>
    </source>
</evidence>
<protein>
    <submittedName>
        <fullName evidence="5">Choline-sulfatase</fullName>
        <ecNumber evidence="5">3.1.6.6</ecNumber>
    </submittedName>
</protein>
<dbReference type="Gene3D" id="3.40.720.10">
    <property type="entry name" value="Alkaline Phosphatase, subunit A"/>
    <property type="match status" value="1"/>
</dbReference>
<evidence type="ECO:0000256" key="1">
    <source>
        <dbReference type="ARBA" id="ARBA00022723"/>
    </source>
</evidence>
<dbReference type="Proteomes" id="UP001267290">
    <property type="component" value="Unassembled WGS sequence"/>
</dbReference>
<dbReference type="GO" id="GO:0047753">
    <property type="term" value="F:choline-sulfatase activity"/>
    <property type="evidence" value="ECO:0007669"/>
    <property type="project" value="UniProtKB-EC"/>
</dbReference>
<dbReference type="Pfam" id="PF00884">
    <property type="entry name" value="Sulfatase"/>
    <property type="match status" value="1"/>
</dbReference>
<organism evidence="5 6">
    <name type="scientific">Paenibacillus qinlingensis</name>
    <dbReference type="NCBI Taxonomy" id="1837343"/>
    <lineage>
        <taxon>Bacteria</taxon>
        <taxon>Bacillati</taxon>
        <taxon>Bacillota</taxon>
        <taxon>Bacilli</taxon>
        <taxon>Bacillales</taxon>
        <taxon>Paenibacillaceae</taxon>
        <taxon>Paenibacillus</taxon>
    </lineage>
</organism>
<reference evidence="5 6" key="1">
    <citation type="submission" date="2023-07" db="EMBL/GenBank/DDBJ databases">
        <title>Sorghum-associated microbial communities from plants grown in Nebraska, USA.</title>
        <authorList>
            <person name="Schachtman D."/>
        </authorList>
    </citation>
    <scope>NUCLEOTIDE SEQUENCE [LARGE SCALE GENOMIC DNA]</scope>
    <source>
        <strain evidence="5 6">CC258</strain>
    </source>
</reference>
<dbReference type="RefSeq" id="WP_310499318.1">
    <property type="nucleotide sequence ID" value="NZ_JAVDSB010000004.1"/>
</dbReference>
<sequence>MRSKPNILIVMSDEHAAHATGCYGHLEVKTPHMDRLAAEGIRFDNAYCNSPMCVPSRMSFLTGQHAFKVGGWDNGSPLSSVTPTFAHYFEAAGYESVLCGRMHMVGEDRLHGFGKRLYDDMDSWKSYNQTPKRTPEARRGSNSHVTQCGPGQGSWQEYDANVADLTVRYLTSKAAAEEEKPWLMVSGLMFPHFPLIAPPAYYRMYDPQQLKLPSWTEETLEDQHPAIRQMRYAFRNDEQVPEETVRTALASYYALITLVDDYLGRMLDVIDGSSLKDNTIVVYISDHGEMAGQHGIWQKQCFYESSVKIPMIIRLPESLGGRSISHNVSLVDLIPTIMELAGIQPPSRLSGQSLLPLIQGDLEGAPRVVFSEYHAQGMLQAAFMVKKDHFKYNYYVEYPEQPELFQVDKDPGELVNLAGRADMAGKLQEMHRELLSVVGDPAVIDEQARRNQEKSGISRCY</sequence>
<dbReference type="PANTHER" id="PTHR45953">
    <property type="entry name" value="IDURONATE 2-SULFATASE"/>
    <property type="match status" value="1"/>
</dbReference>
<keyword evidence="2 5" id="KW-0378">Hydrolase</keyword>
<dbReference type="PANTHER" id="PTHR45953:SF1">
    <property type="entry name" value="IDURONATE 2-SULFATASE"/>
    <property type="match status" value="1"/>
</dbReference>
<dbReference type="InterPro" id="IPR017850">
    <property type="entry name" value="Alkaline_phosphatase_core_sf"/>
</dbReference>
<evidence type="ECO:0000313" key="5">
    <source>
        <dbReference type="EMBL" id="MDR6551756.1"/>
    </source>
</evidence>
<feature type="domain" description="Sulfatase N-terminal" evidence="4">
    <location>
        <begin position="5"/>
        <end position="343"/>
    </location>
</feature>
<dbReference type="EC" id="3.1.6.6" evidence="5"/>
<accession>A0ABU1NWC0</accession>
<evidence type="ECO:0000256" key="3">
    <source>
        <dbReference type="SAM" id="MobiDB-lite"/>
    </source>
</evidence>
<evidence type="ECO:0000313" key="6">
    <source>
        <dbReference type="Proteomes" id="UP001267290"/>
    </source>
</evidence>
<proteinExistence type="predicted"/>
<dbReference type="InterPro" id="IPR000917">
    <property type="entry name" value="Sulfatase_N"/>
</dbReference>
<dbReference type="EMBL" id="JAVDSB010000004">
    <property type="protein sequence ID" value="MDR6551756.1"/>
    <property type="molecule type" value="Genomic_DNA"/>
</dbReference>